<protein>
    <recommendedName>
        <fullName evidence="3">Outer membrane protein beta-barrel domain-containing protein</fullName>
    </recommendedName>
</protein>
<gene>
    <name evidence="1" type="ORF">COR50_18975</name>
</gene>
<keyword evidence="2" id="KW-1185">Reference proteome</keyword>
<dbReference type="AlphaFoldDB" id="A0A291QZ08"/>
<organism evidence="1 2">
    <name type="scientific">Chitinophaga caeni</name>
    <dbReference type="NCBI Taxonomy" id="2029983"/>
    <lineage>
        <taxon>Bacteria</taxon>
        <taxon>Pseudomonadati</taxon>
        <taxon>Bacteroidota</taxon>
        <taxon>Chitinophagia</taxon>
        <taxon>Chitinophagales</taxon>
        <taxon>Chitinophagaceae</taxon>
        <taxon>Chitinophaga</taxon>
    </lineage>
</organism>
<evidence type="ECO:0008006" key="3">
    <source>
        <dbReference type="Google" id="ProtNLM"/>
    </source>
</evidence>
<proteinExistence type="predicted"/>
<evidence type="ECO:0000313" key="1">
    <source>
        <dbReference type="EMBL" id="ATL49084.1"/>
    </source>
</evidence>
<evidence type="ECO:0000313" key="2">
    <source>
        <dbReference type="Proteomes" id="UP000220133"/>
    </source>
</evidence>
<sequence length="187" mass="20935">MPGSGIPYTDNIAMKIKTRLICTFLLIILGSTSMNIYAQEMKKHAISLVLGHAHISKGTDENGGKKWLVSPAWGLDYNFHINEKWALGLHNDIILEDFSIYGKEEIERNYPFSSCIVGSFKPKEFLTTLIGFGGEFAGEGNYFLCRAGIEFGFGFGKNWECNPSLTYDIKINAYDTWLIGLGVTKLF</sequence>
<name>A0A291QZ08_9BACT</name>
<dbReference type="Proteomes" id="UP000220133">
    <property type="component" value="Chromosome"/>
</dbReference>
<reference evidence="1 2" key="1">
    <citation type="submission" date="2017-10" db="EMBL/GenBank/DDBJ databases">
        <title>Paenichitinophaga pekingensis gen. nov., sp. nov., isolated from activated sludge.</title>
        <authorList>
            <person name="Jin D."/>
            <person name="Kong X."/>
            <person name="Deng Y."/>
            <person name="Bai Z."/>
        </authorList>
    </citation>
    <scope>NUCLEOTIDE SEQUENCE [LARGE SCALE GENOMIC DNA]</scope>
    <source>
        <strain evidence="1 2">13</strain>
    </source>
</reference>
<dbReference type="KEGG" id="cbae:COR50_18975"/>
<accession>A0A291QZ08</accession>
<dbReference type="EMBL" id="CP023777">
    <property type="protein sequence ID" value="ATL49084.1"/>
    <property type="molecule type" value="Genomic_DNA"/>
</dbReference>